<dbReference type="Proteomes" id="UP000380386">
    <property type="component" value="Unassembled WGS sequence"/>
</dbReference>
<keyword evidence="2" id="KW-0413">Isomerase</keyword>
<accession>A0A5P0ZJA8</accession>
<comment type="similarity">
    <text evidence="1">Belongs to the PhzF family.</text>
</comment>
<dbReference type="EMBL" id="VDFM01000012">
    <property type="protein sequence ID" value="MQS53122.1"/>
    <property type="molecule type" value="Genomic_DNA"/>
</dbReference>
<evidence type="ECO:0000256" key="1">
    <source>
        <dbReference type="ARBA" id="ARBA00008270"/>
    </source>
</evidence>
<dbReference type="SUPFAM" id="SSF54506">
    <property type="entry name" value="Diaminopimelate epimerase-like"/>
    <property type="match status" value="1"/>
</dbReference>
<dbReference type="Gene3D" id="3.10.310.10">
    <property type="entry name" value="Diaminopimelate Epimerase, Chain A, domain 1"/>
    <property type="match status" value="2"/>
</dbReference>
<organism evidence="4 5">
    <name type="scientific">Companilactobacillus mishanensis</name>
    <dbReference type="NCBI Taxonomy" id="2486008"/>
    <lineage>
        <taxon>Bacteria</taxon>
        <taxon>Bacillati</taxon>
        <taxon>Bacillota</taxon>
        <taxon>Bacilli</taxon>
        <taxon>Lactobacillales</taxon>
        <taxon>Lactobacillaceae</taxon>
        <taxon>Companilactobacillus</taxon>
    </lineage>
</organism>
<dbReference type="PIRSF" id="PIRSF016184">
    <property type="entry name" value="PhzC_PhzF"/>
    <property type="match status" value="1"/>
</dbReference>
<protein>
    <submittedName>
        <fullName evidence="4">PhzF family phenazine biosynthesis protein</fullName>
    </submittedName>
</protein>
<dbReference type="PANTHER" id="PTHR13774:SF17">
    <property type="entry name" value="PHENAZINE BIOSYNTHESIS-LIKE DOMAIN-CONTAINING PROTEIN"/>
    <property type="match status" value="1"/>
</dbReference>
<dbReference type="NCBIfam" id="TIGR00654">
    <property type="entry name" value="PhzF_family"/>
    <property type="match status" value="1"/>
</dbReference>
<evidence type="ECO:0000313" key="4">
    <source>
        <dbReference type="EMBL" id="MQS53122.1"/>
    </source>
</evidence>
<proteinExistence type="inferred from homology"/>
<gene>
    <name evidence="4" type="ORF">FHL02_08825</name>
</gene>
<reference evidence="4 5" key="1">
    <citation type="journal article" date="2019" name="Syst. Appl. Microbiol.">
        <title>Polyphasic characterization of two novel Lactobacillus spp. isolated from blown salami packages: Description of Lactobacillus halodurans sp. nov. and Lactobacillus salsicarnum sp. nov.</title>
        <authorList>
            <person name="Schuster J.A."/>
            <person name="Klingl A."/>
            <person name="Vogel R.F."/>
            <person name="Ehrmann M.A."/>
        </authorList>
    </citation>
    <scope>NUCLEOTIDE SEQUENCE [LARGE SCALE GENOMIC DNA]</scope>
    <source>
        <strain evidence="4 5">TMW 1.2118</strain>
    </source>
</reference>
<sequence>MKTYIVDAFTNEVFKGNPAAVTFWDEFPDDKLMQDIAMENNLSETAFAVKLSDDHYNLRWFTPGGEVDLCGHATLATGFVVFEFFPPKSNKVTFTTVKSGDLTVEKKDNLLQMNFPVYTNKQIEVTDAMEDALGVRPVEAYMARDLLCVLPTEKDVENLHPDLEKLKQFDGLLTNVTAKSEKFDCSSRSFGPKTNVPEDPVCGSAHCQIVPYWAEKLGKNNILAYQSSHRSGILHCELDGDRVKLSGEAALYSVNEVNI</sequence>
<feature type="active site" evidence="3">
    <location>
        <position position="44"/>
    </location>
</feature>
<dbReference type="OrthoDB" id="9788221at2"/>
<dbReference type="Pfam" id="PF02567">
    <property type="entry name" value="PhzC-PhzF"/>
    <property type="match status" value="1"/>
</dbReference>
<evidence type="ECO:0000313" key="5">
    <source>
        <dbReference type="Proteomes" id="UP000380386"/>
    </source>
</evidence>
<dbReference type="RefSeq" id="WP_153383643.1">
    <property type="nucleotide sequence ID" value="NZ_VDFM01000012.1"/>
</dbReference>
<dbReference type="PANTHER" id="PTHR13774">
    <property type="entry name" value="PHENAZINE BIOSYNTHESIS PROTEIN"/>
    <property type="match status" value="1"/>
</dbReference>
<comment type="caution">
    <text evidence="4">The sequence shown here is derived from an EMBL/GenBank/DDBJ whole genome shotgun (WGS) entry which is preliminary data.</text>
</comment>
<dbReference type="InterPro" id="IPR003719">
    <property type="entry name" value="Phenazine_PhzF-like"/>
</dbReference>
<dbReference type="AlphaFoldDB" id="A0A5P0ZJA8"/>
<name>A0A5P0ZJA8_9LACO</name>
<dbReference type="GO" id="GO:0016853">
    <property type="term" value="F:isomerase activity"/>
    <property type="evidence" value="ECO:0007669"/>
    <property type="project" value="UniProtKB-KW"/>
</dbReference>
<dbReference type="GO" id="GO:0005737">
    <property type="term" value="C:cytoplasm"/>
    <property type="evidence" value="ECO:0007669"/>
    <property type="project" value="TreeGrafter"/>
</dbReference>
<evidence type="ECO:0000256" key="2">
    <source>
        <dbReference type="ARBA" id="ARBA00023235"/>
    </source>
</evidence>
<evidence type="ECO:0000256" key="3">
    <source>
        <dbReference type="PIRSR" id="PIRSR016184-1"/>
    </source>
</evidence>